<dbReference type="EMBL" id="CAJGYO010000018">
    <property type="protein sequence ID" value="CAD6335473.1"/>
    <property type="molecule type" value="Genomic_DNA"/>
</dbReference>
<accession>A0A811S366</accession>
<gene>
    <name evidence="3" type="ORF">NCGR_LOCUS59571</name>
</gene>
<keyword evidence="2" id="KW-1133">Transmembrane helix</keyword>
<proteinExistence type="predicted"/>
<dbReference type="OrthoDB" id="695906at2759"/>
<feature type="compositionally biased region" description="Basic and acidic residues" evidence="1">
    <location>
        <begin position="115"/>
        <end position="127"/>
    </location>
</feature>
<evidence type="ECO:0000313" key="3">
    <source>
        <dbReference type="EMBL" id="CAD6335473.1"/>
    </source>
</evidence>
<reference evidence="3" key="1">
    <citation type="submission" date="2020-10" db="EMBL/GenBank/DDBJ databases">
        <authorList>
            <person name="Han B."/>
            <person name="Lu T."/>
            <person name="Zhao Q."/>
            <person name="Huang X."/>
            <person name="Zhao Y."/>
        </authorList>
    </citation>
    <scope>NUCLEOTIDE SEQUENCE</scope>
</reference>
<evidence type="ECO:0000313" key="4">
    <source>
        <dbReference type="Proteomes" id="UP000604825"/>
    </source>
</evidence>
<feature type="compositionally biased region" description="Basic residues" evidence="1">
    <location>
        <begin position="81"/>
        <end position="92"/>
    </location>
</feature>
<feature type="transmembrane region" description="Helical" evidence="2">
    <location>
        <begin position="326"/>
        <end position="347"/>
    </location>
</feature>
<sequence>MANIVAARASAPGGAAVSTIAAFHSHASPSHALPLASSSIGGARRYHHASACCFATKPTAPAAAELVDQDPATATQEAAKPRRKRRSRKAKKSATAAKEEDGTGDETTAAAAAEDEAKRKKKEAPGAEESARALVAGLDDVIVNPVGLGRRSRQVFDEVWRKFSRLGQISSASSTALAEEEQAVLIRGGPMCEFTVPGAQDTTVLVVGATSRIVVRKLMFRGYNVKDDDSTCPYIRSVKEYMALEAEERRVQSVKDAAGACCADLKEELELVKQTLDSVIAEVWKIKMLHIEVMPAVKPEVDNKNMPTVKPKVDNENMQIVLDSSFLAAVFVGFVGVMIGVVVAGMWK</sequence>
<dbReference type="Proteomes" id="UP000604825">
    <property type="component" value="Unassembled WGS sequence"/>
</dbReference>
<dbReference type="AlphaFoldDB" id="A0A811S366"/>
<organism evidence="3 4">
    <name type="scientific">Miscanthus lutarioriparius</name>
    <dbReference type="NCBI Taxonomy" id="422564"/>
    <lineage>
        <taxon>Eukaryota</taxon>
        <taxon>Viridiplantae</taxon>
        <taxon>Streptophyta</taxon>
        <taxon>Embryophyta</taxon>
        <taxon>Tracheophyta</taxon>
        <taxon>Spermatophyta</taxon>
        <taxon>Magnoliopsida</taxon>
        <taxon>Liliopsida</taxon>
        <taxon>Poales</taxon>
        <taxon>Poaceae</taxon>
        <taxon>PACMAD clade</taxon>
        <taxon>Panicoideae</taxon>
        <taxon>Andropogonodae</taxon>
        <taxon>Andropogoneae</taxon>
        <taxon>Saccharinae</taxon>
        <taxon>Miscanthus</taxon>
    </lineage>
</organism>
<name>A0A811S366_9POAL</name>
<evidence type="ECO:0000256" key="1">
    <source>
        <dbReference type="SAM" id="MobiDB-lite"/>
    </source>
</evidence>
<keyword evidence="4" id="KW-1185">Reference proteome</keyword>
<comment type="caution">
    <text evidence="3">The sequence shown here is derived from an EMBL/GenBank/DDBJ whole genome shotgun (WGS) entry which is preliminary data.</text>
</comment>
<evidence type="ECO:0000256" key="2">
    <source>
        <dbReference type="SAM" id="Phobius"/>
    </source>
</evidence>
<keyword evidence="2" id="KW-0812">Transmembrane</keyword>
<protein>
    <submittedName>
        <fullName evidence="3">Uncharacterized protein</fullName>
    </submittedName>
</protein>
<keyword evidence="2" id="KW-0472">Membrane</keyword>
<feature type="region of interest" description="Disordered" evidence="1">
    <location>
        <begin position="66"/>
        <end position="127"/>
    </location>
</feature>